<reference evidence="1 2" key="1">
    <citation type="journal article" date="2019" name="Int. J. Syst. Evol. Microbiol.">
        <title>The Global Catalogue of Microorganisms (GCM) 10K type strain sequencing project: providing services to taxonomists for standard genome sequencing and annotation.</title>
        <authorList>
            <consortium name="The Broad Institute Genomics Platform"/>
            <consortium name="The Broad Institute Genome Sequencing Center for Infectious Disease"/>
            <person name="Wu L."/>
            <person name="Ma J."/>
        </authorList>
    </citation>
    <scope>NUCLEOTIDE SEQUENCE [LARGE SCALE GENOMIC DNA]</scope>
    <source>
        <strain evidence="1 2">JCM 12696</strain>
    </source>
</reference>
<comment type="caution">
    <text evidence="1">The sequence shown here is derived from an EMBL/GenBank/DDBJ whole genome shotgun (WGS) entry which is preliminary data.</text>
</comment>
<organism evidence="1 2">
    <name type="scientific">Streptomyces hebeiensis</name>
    <dbReference type="NCBI Taxonomy" id="229486"/>
    <lineage>
        <taxon>Bacteria</taxon>
        <taxon>Bacillati</taxon>
        <taxon>Actinomycetota</taxon>
        <taxon>Actinomycetes</taxon>
        <taxon>Kitasatosporales</taxon>
        <taxon>Streptomycetaceae</taxon>
        <taxon>Streptomyces</taxon>
    </lineage>
</organism>
<dbReference type="Proteomes" id="UP001501371">
    <property type="component" value="Unassembled WGS sequence"/>
</dbReference>
<sequence>MQSTSVPHPFRTAAELLAARRDRTDQRCCRHHPRRTFYALNSTAAGKGADEDSRNDIVVVGLVQAPGIERNAIAAVNATNAARMAL</sequence>
<dbReference type="EMBL" id="BAAAKV010000039">
    <property type="protein sequence ID" value="GAA1180911.1"/>
    <property type="molecule type" value="Genomic_DNA"/>
</dbReference>
<evidence type="ECO:0000313" key="2">
    <source>
        <dbReference type="Proteomes" id="UP001501371"/>
    </source>
</evidence>
<gene>
    <name evidence="1" type="ORF">GCM10009654_42640</name>
</gene>
<name>A0ABN1UZ00_9ACTN</name>
<protein>
    <submittedName>
        <fullName evidence="1">Uncharacterized protein</fullName>
    </submittedName>
</protein>
<proteinExistence type="predicted"/>
<evidence type="ECO:0000313" key="1">
    <source>
        <dbReference type="EMBL" id="GAA1180911.1"/>
    </source>
</evidence>
<keyword evidence="2" id="KW-1185">Reference proteome</keyword>
<accession>A0ABN1UZ00</accession>